<dbReference type="PANTHER" id="PTHR31672:SF13">
    <property type="entry name" value="F-BOX PROTEIN CPR30-LIKE"/>
    <property type="match status" value="1"/>
</dbReference>
<dbReference type="NCBIfam" id="TIGR01640">
    <property type="entry name" value="F_box_assoc_1"/>
    <property type="match status" value="1"/>
</dbReference>
<feature type="compositionally biased region" description="Polar residues" evidence="1">
    <location>
        <begin position="22"/>
        <end position="31"/>
    </location>
</feature>
<organism evidence="3 4">
    <name type="scientific">Linum tenue</name>
    <dbReference type="NCBI Taxonomy" id="586396"/>
    <lineage>
        <taxon>Eukaryota</taxon>
        <taxon>Viridiplantae</taxon>
        <taxon>Streptophyta</taxon>
        <taxon>Embryophyta</taxon>
        <taxon>Tracheophyta</taxon>
        <taxon>Spermatophyta</taxon>
        <taxon>Magnoliopsida</taxon>
        <taxon>eudicotyledons</taxon>
        <taxon>Gunneridae</taxon>
        <taxon>Pentapetalae</taxon>
        <taxon>rosids</taxon>
        <taxon>fabids</taxon>
        <taxon>Malpighiales</taxon>
        <taxon>Linaceae</taxon>
        <taxon>Linum</taxon>
    </lineage>
</organism>
<evidence type="ECO:0000313" key="3">
    <source>
        <dbReference type="EMBL" id="CAI0396433.1"/>
    </source>
</evidence>
<dbReference type="InterPro" id="IPR017451">
    <property type="entry name" value="F-box-assoc_interact_dom"/>
</dbReference>
<dbReference type="PANTHER" id="PTHR31672">
    <property type="entry name" value="BNACNNG10540D PROTEIN"/>
    <property type="match status" value="1"/>
</dbReference>
<feature type="region of interest" description="Disordered" evidence="1">
    <location>
        <begin position="1"/>
        <end position="31"/>
    </location>
</feature>
<dbReference type="InterPro" id="IPR001810">
    <property type="entry name" value="F-box_dom"/>
</dbReference>
<protein>
    <recommendedName>
        <fullName evidence="2">F-box domain-containing protein</fullName>
    </recommendedName>
</protein>
<dbReference type="InterPro" id="IPR036047">
    <property type="entry name" value="F-box-like_dom_sf"/>
</dbReference>
<dbReference type="InterPro" id="IPR013187">
    <property type="entry name" value="F-box-assoc_dom_typ3"/>
</dbReference>
<reference evidence="3" key="1">
    <citation type="submission" date="2022-08" db="EMBL/GenBank/DDBJ databases">
        <authorList>
            <person name="Gutierrez-Valencia J."/>
        </authorList>
    </citation>
    <scope>NUCLEOTIDE SEQUENCE</scope>
</reference>
<dbReference type="AlphaFoldDB" id="A0AAV0IHD8"/>
<accession>A0AAV0IHD8</accession>
<proteinExistence type="predicted"/>
<dbReference type="PROSITE" id="PS50181">
    <property type="entry name" value="FBOX"/>
    <property type="match status" value="1"/>
</dbReference>
<keyword evidence="4" id="KW-1185">Reference proteome</keyword>
<comment type="caution">
    <text evidence="3">The sequence shown here is derived from an EMBL/GenBank/DDBJ whole genome shotgun (WGS) entry which is preliminary data.</text>
</comment>
<dbReference type="Proteomes" id="UP001154282">
    <property type="component" value="Unassembled WGS sequence"/>
</dbReference>
<evidence type="ECO:0000256" key="1">
    <source>
        <dbReference type="SAM" id="MobiDB-lite"/>
    </source>
</evidence>
<name>A0AAV0IHD8_9ROSI</name>
<dbReference type="SMART" id="SM00256">
    <property type="entry name" value="FBOX"/>
    <property type="match status" value="1"/>
</dbReference>
<dbReference type="EMBL" id="CAMGYJ010000003">
    <property type="protein sequence ID" value="CAI0396433.1"/>
    <property type="molecule type" value="Genomic_DNA"/>
</dbReference>
<feature type="domain" description="F-box" evidence="2">
    <location>
        <begin position="29"/>
        <end position="76"/>
    </location>
</feature>
<gene>
    <name evidence="3" type="ORF">LITE_LOCUS9114</name>
</gene>
<evidence type="ECO:0000313" key="4">
    <source>
        <dbReference type="Proteomes" id="UP001154282"/>
    </source>
</evidence>
<evidence type="ECO:0000259" key="2">
    <source>
        <dbReference type="PROSITE" id="PS50181"/>
    </source>
</evidence>
<dbReference type="Pfam" id="PF08268">
    <property type="entry name" value="FBA_3"/>
    <property type="match status" value="1"/>
</dbReference>
<dbReference type="Pfam" id="PF00646">
    <property type="entry name" value="F-box"/>
    <property type="match status" value="1"/>
</dbReference>
<dbReference type="SUPFAM" id="SSF81383">
    <property type="entry name" value="F-box domain"/>
    <property type="match status" value="1"/>
</dbReference>
<sequence>MNRKRTANPPDLLSSMEESKGEQTTATDAQKSPTLPASVIVNVLSKLPARSLFRFRLLSRNYLNLIHSPDFIAAHARDSCLNRAGLLLLAESLSCPVASFLPPAIPDNSCGGGTSIEQLKNTGGASDFPLPFLKGYGQFGVRPSLRFAGSFTGLVCLILHRWGEYWVLWNPATSQFSFAPPPILPQDDCFCNRESPHRVLVGFGYDSEASDYKSVRVCWWQDGGSGVQVEVLSWVKRSWTQIQDRSFQTILTLNRKGTWSFPDPPLATSNGGVYWMDTITGMVLCFKLHDEKLEWISTPYPADSPKWSVLSTISVWKGSLAMFVLTVQDSLLSVCLFDEGDSSWSTLLTIPMLGSPCIPEAIWRVNGCNLFLLYINCVTCDSEGGILKLPFEEISRAFEFAETLVPIPGC</sequence>
<dbReference type="InterPro" id="IPR050796">
    <property type="entry name" value="SCF_F-box_component"/>
</dbReference>